<dbReference type="EMBL" id="JACGWO010000011">
    <property type="protein sequence ID" value="KAK4415043.1"/>
    <property type="molecule type" value="Genomic_DNA"/>
</dbReference>
<dbReference type="AlphaFoldDB" id="A0AAE1XND2"/>
<feature type="compositionally biased region" description="Polar residues" evidence="1">
    <location>
        <begin position="150"/>
        <end position="168"/>
    </location>
</feature>
<evidence type="ECO:0000313" key="2">
    <source>
        <dbReference type="EMBL" id="KAK4415043.1"/>
    </source>
</evidence>
<accession>A0AAE1XND2</accession>
<reference evidence="2" key="2">
    <citation type="journal article" date="2024" name="Plant">
        <title>Genomic evolution and insights into agronomic trait innovations of Sesamum species.</title>
        <authorList>
            <person name="Miao H."/>
            <person name="Wang L."/>
            <person name="Qu L."/>
            <person name="Liu H."/>
            <person name="Sun Y."/>
            <person name="Le M."/>
            <person name="Wang Q."/>
            <person name="Wei S."/>
            <person name="Zheng Y."/>
            <person name="Lin W."/>
            <person name="Duan Y."/>
            <person name="Cao H."/>
            <person name="Xiong S."/>
            <person name="Wang X."/>
            <person name="Wei L."/>
            <person name="Li C."/>
            <person name="Ma Q."/>
            <person name="Ju M."/>
            <person name="Zhao R."/>
            <person name="Li G."/>
            <person name="Mu C."/>
            <person name="Tian Q."/>
            <person name="Mei H."/>
            <person name="Zhang T."/>
            <person name="Gao T."/>
            <person name="Zhang H."/>
        </authorList>
    </citation>
    <scope>NUCLEOTIDE SEQUENCE</scope>
    <source>
        <strain evidence="2">3651</strain>
    </source>
</reference>
<keyword evidence="3" id="KW-1185">Reference proteome</keyword>
<reference evidence="2" key="1">
    <citation type="submission" date="2020-06" db="EMBL/GenBank/DDBJ databases">
        <authorList>
            <person name="Li T."/>
            <person name="Hu X."/>
            <person name="Zhang T."/>
            <person name="Song X."/>
            <person name="Zhang H."/>
            <person name="Dai N."/>
            <person name="Sheng W."/>
            <person name="Hou X."/>
            <person name="Wei L."/>
        </authorList>
    </citation>
    <scope>NUCLEOTIDE SEQUENCE</scope>
    <source>
        <strain evidence="2">3651</strain>
        <tissue evidence="2">Leaf</tissue>
    </source>
</reference>
<feature type="compositionally biased region" description="Basic residues" evidence="1">
    <location>
        <begin position="139"/>
        <end position="149"/>
    </location>
</feature>
<feature type="region of interest" description="Disordered" evidence="1">
    <location>
        <begin position="49"/>
        <end position="112"/>
    </location>
</feature>
<proteinExistence type="predicted"/>
<evidence type="ECO:0000313" key="3">
    <source>
        <dbReference type="Proteomes" id="UP001293254"/>
    </source>
</evidence>
<feature type="compositionally biased region" description="Polar residues" evidence="1">
    <location>
        <begin position="65"/>
        <end position="80"/>
    </location>
</feature>
<protein>
    <submittedName>
        <fullName evidence="2">Uncharacterized protein</fullName>
    </submittedName>
</protein>
<name>A0AAE1XND2_9LAMI</name>
<gene>
    <name evidence="2" type="ORF">Salat_2611400</name>
</gene>
<feature type="compositionally biased region" description="Basic and acidic residues" evidence="1">
    <location>
        <begin position="49"/>
        <end position="59"/>
    </location>
</feature>
<sequence length="191" mass="21748">MGNGANPNRYPSYRTKLINSSKHTTWLQNWEEQSLVVNTHDDKKHAACHEPDSISDRTNQHHRSTNTTIYNSDSGSAITEHTTKPDQPVLSNSSKHEDNTTPSACFRPDNNRITDEEFPLGFEPGFKFQSSNVTNTCSKPKRQRGRPKLTRQSLSKEQLDQTGTHSTTTVLQCTQESLFWRRMQQRTASCP</sequence>
<comment type="caution">
    <text evidence="2">The sequence shown here is derived from an EMBL/GenBank/DDBJ whole genome shotgun (WGS) entry which is preliminary data.</text>
</comment>
<evidence type="ECO:0000256" key="1">
    <source>
        <dbReference type="SAM" id="MobiDB-lite"/>
    </source>
</evidence>
<organism evidence="2 3">
    <name type="scientific">Sesamum alatum</name>
    <dbReference type="NCBI Taxonomy" id="300844"/>
    <lineage>
        <taxon>Eukaryota</taxon>
        <taxon>Viridiplantae</taxon>
        <taxon>Streptophyta</taxon>
        <taxon>Embryophyta</taxon>
        <taxon>Tracheophyta</taxon>
        <taxon>Spermatophyta</taxon>
        <taxon>Magnoliopsida</taxon>
        <taxon>eudicotyledons</taxon>
        <taxon>Gunneridae</taxon>
        <taxon>Pentapetalae</taxon>
        <taxon>asterids</taxon>
        <taxon>lamiids</taxon>
        <taxon>Lamiales</taxon>
        <taxon>Pedaliaceae</taxon>
        <taxon>Sesamum</taxon>
    </lineage>
</organism>
<feature type="region of interest" description="Disordered" evidence="1">
    <location>
        <begin position="131"/>
        <end position="168"/>
    </location>
</feature>
<dbReference type="Proteomes" id="UP001293254">
    <property type="component" value="Unassembled WGS sequence"/>
</dbReference>